<reference evidence="1 3" key="1">
    <citation type="journal article" date="2019" name="Sci. Rep.">
        <title>Orb-weaving spider Araneus ventricosus genome elucidates the spidroin gene catalogue.</title>
        <authorList>
            <person name="Kono N."/>
            <person name="Nakamura H."/>
            <person name="Ohtoshi R."/>
            <person name="Moran D.A.P."/>
            <person name="Shinohara A."/>
            <person name="Yoshida Y."/>
            <person name="Fujiwara M."/>
            <person name="Mori M."/>
            <person name="Tomita M."/>
            <person name="Arakawa K."/>
        </authorList>
    </citation>
    <scope>NUCLEOTIDE SEQUENCE [LARGE SCALE GENOMIC DNA]</scope>
</reference>
<keyword evidence="3" id="KW-1185">Reference proteome</keyword>
<evidence type="ECO:0000313" key="1">
    <source>
        <dbReference type="EMBL" id="GBL55533.1"/>
    </source>
</evidence>
<protein>
    <submittedName>
        <fullName evidence="1">Uncharacterized protein</fullName>
    </submittedName>
</protein>
<sequence length="142" mass="16588">MPFITNFEKTANNGNVSPTHKERRNIKGEIKLIFSCQVPDFSFYVFRKRELRHNVQTGKCFGEGAAVHYSISSHPLHLICLPSLEMDVGFFRLLKRYWSDEWLGQPPLMDRHSQSMGTDPGGLWCKSWEEPWLEINFSWLLV</sequence>
<dbReference type="Proteomes" id="UP000499080">
    <property type="component" value="Unassembled WGS sequence"/>
</dbReference>
<dbReference type="EMBL" id="BGPR01226077">
    <property type="protein sequence ID" value="GBL55724.1"/>
    <property type="molecule type" value="Genomic_DNA"/>
</dbReference>
<gene>
    <name evidence="2" type="ORF">AVEN_205518_1</name>
    <name evidence="1" type="ORF">AVEN_223413_1</name>
</gene>
<organism evidence="1 3">
    <name type="scientific">Araneus ventricosus</name>
    <name type="common">Orbweaver spider</name>
    <name type="synonym">Epeira ventricosa</name>
    <dbReference type="NCBI Taxonomy" id="182803"/>
    <lineage>
        <taxon>Eukaryota</taxon>
        <taxon>Metazoa</taxon>
        <taxon>Ecdysozoa</taxon>
        <taxon>Arthropoda</taxon>
        <taxon>Chelicerata</taxon>
        <taxon>Arachnida</taxon>
        <taxon>Araneae</taxon>
        <taxon>Araneomorphae</taxon>
        <taxon>Entelegynae</taxon>
        <taxon>Araneoidea</taxon>
        <taxon>Araneidae</taxon>
        <taxon>Araneus</taxon>
    </lineage>
</organism>
<comment type="caution">
    <text evidence="1">The sequence shown here is derived from an EMBL/GenBank/DDBJ whole genome shotgun (WGS) entry which is preliminary data.</text>
</comment>
<evidence type="ECO:0000313" key="2">
    <source>
        <dbReference type="EMBL" id="GBL55724.1"/>
    </source>
</evidence>
<name>A0A4Y1ZL95_ARAVE</name>
<proteinExistence type="predicted"/>
<accession>A0A4Y1ZL95</accession>
<dbReference type="EMBL" id="BGPR01226035">
    <property type="protein sequence ID" value="GBL55533.1"/>
    <property type="molecule type" value="Genomic_DNA"/>
</dbReference>
<evidence type="ECO:0000313" key="3">
    <source>
        <dbReference type="Proteomes" id="UP000499080"/>
    </source>
</evidence>
<dbReference type="AlphaFoldDB" id="A0A4Y1ZL95"/>